<keyword evidence="3 8" id="KW-1134">Transmembrane beta strand</keyword>
<dbReference type="PANTHER" id="PTHR47234">
    <property type="match status" value="1"/>
</dbReference>
<keyword evidence="6 8" id="KW-0472">Membrane</keyword>
<feature type="chain" id="PRO_5026022428" evidence="10">
    <location>
        <begin position="31"/>
        <end position="963"/>
    </location>
</feature>
<dbReference type="PROSITE" id="PS52016">
    <property type="entry name" value="TONB_DEPENDENT_REC_3"/>
    <property type="match status" value="1"/>
</dbReference>
<dbReference type="SUPFAM" id="SSF56935">
    <property type="entry name" value="Porins"/>
    <property type="match status" value="1"/>
</dbReference>
<evidence type="ECO:0000256" key="7">
    <source>
        <dbReference type="ARBA" id="ARBA00023237"/>
    </source>
</evidence>
<keyword evidence="14" id="KW-1185">Reference proteome</keyword>
<dbReference type="Proteomes" id="UP000471147">
    <property type="component" value="Unassembled WGS sequence"/>
</dbReference>
<evidence type="ECO:0000259" key="11">
    <source>
        <dbReference type="Pfam" id="PF00593"/>
    </source>
</evidence>
<protein>
    <submittedName>
        <fullName evidence="13">TonB-dependent receptor</fullName>
    </submittedName>
</protein>
<dbReference type="Pfam" id="PF07715">
    <property type="entry name" value="Plug"/>
    <property type="match status" value="1"/>
</dbReference>
<dbReference type="PANTHER" id="PTHR47234:SF2">
    <property type="entry name" value="TONB-DEPENDENT RECEPTOR"/>
    <property type="match status" value="1"/>
</dbReference>
<organism evidence="13 14">
    <name type="scientific">Sphingorhabdus profundilacus</name>
    <dbReference type="NCBI Taxonomy" id="2509718"/>
    <lineage>
        <taxon>Bacteria</taxon>
        <taxon>Pseudomonadati</taxon>
        <taxon>Pseudomonadota</taxon>
        <taxon>Alphaproteobacteria</taxon>
        <taxon>Sphingomonadales</taxon>
        <taxon>Sphingomonadaceae</taxon>
        <taxon>Sphingorhabdus</taxon>
    </lineage>
</organism>
<dbReference type="RefSeq" id="WP_160353432.1">
    <property type="nucleotide sequence ID" value="NZ_SDWJ01000001.1"/>
</dbReference>
<comment type="similarity">
    <text evidence="8 9">Belongs to the TonB-dependent receptor family.</text>
</comment>
<keyword evidence="13" id="KW-0675">Receptor</keyword>
<proteinExistence type="inferred from homology"/>
<evidence type="ECO:0000256" key="3">
    <source>
        <dbReference type="ARBA" id="ARBA00022452"/>
    </source>
</evidence>
<evidence type="ECO:0000313" key="14">
    <source>
        <dbReference type="Proteomes" id="UP000471147"/>
    </source>
</evidence>
<evidence type="ECO:0000256" key="9">
    <source>
        <dbReference type="RuleBase" id="RU003357"/>
    </source>
</evidence>
<evidence type="ECO:0000313" key="13">
    <source>
        <dbReference type="EMBL" id="MVZ97575.1"/>
    </source>
</evidence>
<feature type="signal peptide" evidence="10">
    <location>
        <begin position="1"/>
        <end position="30"/>
    </location>
</feature>
<keyword evidence="5 9" id="KW-0798">TonB box</keyword>
<evidence type="ECO:0000256" key="8">
    <source>
        <dbReference type="PROSITE-ProRule" id="PRU01360"/>
    </source>
</evidence>
<gene>
    <name evidence="13" type="ORF">EUU23_07630</name>
</gene>
<dbReference type="EMBL" id="SDWJ01000001">
    <property type="protein sequence ID" value="MVZ97575.1"/>
    <property type="molecule type" value="Genomic_DNA"/>
</dbReference>
<evidence type="ECO:0000256" key="2">
    <source>
        <dbReference type="ARBA" id="ARBA00022448"/>
    </source>
</evidence>
<accession>A0A6I4M5X1</accession>
<name>A0A6I4M5X1_9SPHN</name>
<keyword evidence="10" id="KW-0732">Signal</keyword>
<evidence type="ECO:0000259" key="12">
    <source>
        <dbReference type="Pfam" id="PF07715"/>
    </source>
</evidence>
<dbReference type="InterPro" id="IPR036942">
    <property type="entry name" value="Beta-barrel_TonB_sf"/>
</dbReference>
<comment type="subcellular location">
    <subcellularLocation>
        <location evidence="1 8">Cell outer membrane</location>
        <topology evidence="1 8">Multi-pass membrane protein</topology>
    </subcellularLocation>
</comment>
<keyword evidence="2 8" id="KW-0813">Transport</keyword>
<evidence type="ECO:0000256" key="4">
    <source>
        <dbReference type="ARBA" id="ARBA00022692"/>
    </source>
</evidence>
<dbReference type="AlphaFoldDB" id="A0A6I4M5X1"/>
<dbReference type="InterPro" id="IPR039426">
    <property type="entry name" value="TonB-dep_rcpt-like"/>
</dbReference>
<dbReference type="OrthoDB" id="7051241at2"/>
<comment type="caution">
    <text evidence="13">The sequence shown here is derived from an EMBL/GenBank/DDBJ whole genome shotgun (WGS) entry which is preliminary data.</text>
</comment>
<dbReference type="InterPro" id="IPR012910">
    <property type="entry name" value="Plug_dom"/>
</dbReference>
<evidence type="ECO:0000256" key="5">
    <source>
        <dbReference type="ARBA" id="ARBA00023077"/>
    </source>
</evidence>
<keyword evidence="7 8" id="KW-0998">Cell outer membrane</keyword>
<dbReference type="Gene3D" id="2.40.170.20">
    <property type="entry name" value="TonB-dependent receptor, beta-barrel domain"/>
    <property type="match status" value="1"/>
</dbReference>
<dbReference type="GO" id="GO:0009279">
    <property type="term" value="C:cell outer membrane"/>
    <property type="evidence" value="ECO:0007669"/>
    <property type="project" value="UniProtKB-SubCell"/>
</dbReference>
<dbReference type="InterPro" id="IPR000531">
    <property type="entry name" value="Beta-barrel_TonB"/>
</dbReference>
<sequence>MKNRRYFDALKISSAALAIGAALSSAPVFAQEAAEEASEQPAIVVTGSRIARPDLESSSPVSVVTSEQIQLSGTNNAEEYLRDLPQAVPAIGGNTNNGNPGVATLDLRNLGEERTLILVDGKRFVPFDSNGIVDLNMIPAALIERAEVLTGGASSVYGSDAVAGVVNFVMKKNFEGFEADAQYGITEKGDGQNRSFSITAGVNSEDGRGNLVVNATYVKVDAVTQGARDFSRDVLAAKDLGAGGGSSTVPEGVIDGLVAFGGRGIFDAAGNLAPFDIKKQGFNFNPFNLLLTPQNKWTATALARYEINDSIEFYGRSSFANSRVSTIIAPSGTFGFEFDLNYLTNPNLSAQAKAILAQNDVTAAGDTTPGDGNIKINFRRRTTELGTRNTVFENTAYQLVGGFRGDISESVKWETFAQWGRTSRTQSFENDLSFDAVQAGILDGSVNLFGPGKLSLEAGQKIRLDLQQIDATSQFVAGGFLTADLPFTLASDTPGGIVIGAEFRREKSIAKPDQNLIEGNSIGFGSSTPIDAQLTTKELYAELNVPIVTDKPFFHSFSLEAGIRHSDYTNLDKQIARGNNFKTTSFKVGGEWSPVEDLKIRGGFNRAVRAPNLNEIGQPFTPGTGDANFDHCESVDRGQPIVLSKDVVNNLNRGAAATELLNLCVATGVPLAALQAGLVDGIVAGQINNFSGGNINLTPEKADTFTIGAVFKPSFLRGFTASVDFYDINVKNAIFSVPEQEAIIACYEIEKKADGFFCSRIKRNPLNGSLSGGLDTGVDSSTVNIGGARNRGIDFAASYQFDIGEDTNLAFAVNATRTLKSTLDFGASVRECAGRLGGICLRPLPKLQWIQTSTLEHGPWTFQLRWQHIGKLTNDSVAFGLGGAVAEDFAVPVIGARDYFDLYGSVEVAKSLKFRAGINNLLDSLPPIVGNDFGGTTENSGNTYPGTYDPLGRSFFVGATLSF</sequence>
<evidence type="ECO:0000256" key="1">
    <source>
        <dbReference type="ARBA" id="ARBA00004571"/>
    </source>
</evidence>
<evidence type="ECO:0000256" key="6">
    <source>
        <dbReference type="ARBA" id="ARBA00023136"/>
    </source>
</evidence>
<dbReference type="InterPro" id="IPR037066">
    <property type="entry name" value="Plug_dom_sf"/>
</dbReference>
<dbReference type="Pfam" id="PF00593">
    <property type="entry name" value="TonB_dep_Rec_b-barrel"/>
    <property type="match status" value="1"/>
</dbReference>
<reference evidence="13 14" key="1">
    <citation type="submission" date="2019-01" db="EMBL/GenBank/DDBJ databases">
        <title>Sphingorhabdus lacus sp.nov., isolated from an oligotrophic freshwater lake.</title>
        <authorList>
            <person name="Park M."/>
        </authorList>
    </citation>
    <scope>NUCLEOTIDE SEQUENCE [LARGE SCALE GENOMIC DNA]</scope>
    <source>
        <strain evidence="13 14">IMCC26285</strain>
    </source>
</reference>
<feature type="domain" description="TonB-dependent receptor plug" evidence="12">
    <location>
        <begin position="56"/>
        <end position="165"/>
    </location>
</feature>
<evidence type="ECO:0000256" key="10">
    <source>
        <dbReference type="SAM" id="SignalP"/>
    </source>
</evidence>
<keyword evidence="4 8" id="KW-0812">Transmembrane</keyword>
<feature type="domain" description="TonB-dependent receptor-like beta-barrel" evidence="11">
    <location>
        <begin position="365"/>
        <end position="921"/>
    </location>
</feature>
<dbReference type="Gene3D" id="2.170.130.10">
    <property type="entry name" value="TonB-dependent receptor, plug domain"/>
    <property type="match status" value="1"/>
</dbReference>